<reference evidence="3 4" key="1">
    <citation type="submission" date="2022-11" db="EMBL/GenBank/DDBJ databases">
        <title>Minimal conservation of predation-associated metabolite biosynthetic gene clusters underscores biosynthetic potential of Myxococcota including descriptions for ten novel species: Archangium lansinium sp. nov., Myxococcus landrumus sp. nov., Nannocystis bai.</title>
        <authorList>
            <person name="Ahearne A."/>
            <person name="Stevens C."/>
            <person name="Dowd S."/>
        </authorList>
    </citation>
    <scope>NUCLEOTIDE SEQUENCE [LARGE SCALE GENOMIC DNA]</scope>
    <source>
        <strain evidence="3 4">RJM3</strain>
    </source>
</reference>
<organism evidence="3 4">
    <name type="scientific">Polyangium mundeleinium</name>
    <dbReference type="NCBI Taxonomy" id="2995306"/>
    <lineage>
        <taxon>Bacteria</taxon>
        <taxon>Pseudomonadati</taxon>
        <taxon>Myxococcota</taxon>
        <taxon>Polyangia</taxon>
        <taxon>Polyangiales</taxon>
        <taxon>Polyangiaceae</taxon>
        <taxon>Polyangium</taxon>
    </lineage>
</organism>
<evidence type="ECO:0000256" key="2">
    <source>
        <dbReference type="SAM" id="SignalP"/>
    </source>
</evidence>
<proteinExistence type="predicted"/>
<evidence type="ECO:0000313" key="4">
    <source>
        <dbReference type="Proteomes" id="UP001221411"/>
    </source>
</evidence>
<feature type="chain" id="PRO_5046114977" evidence="2">
    <location>
        <begin position="34"/>
        <end position="409"/>
    </location>
</feature>
<dbReference type="SUPFAM" id="SSF101898">
    <property type="entry name" value="NHL repeat"/>
    <property type="match status" value="1"/>
</dbReference>
<gene>
    <name evidence="3" type="ORF">POL67_50410</name>
</gene>
<dbReference type="RefSeq" id="WP_271929724.1">
    <property type="nucleotide sequence ID" value="NZ_JAQNDO010000001.1"/>
</dbReference>
<feature type="compositionally biased region" description="Low complexity" evidence="1">
    <location>
        <begin position="58"/>
        <end position="69"/>
    </location>
</feature>
<feature type="compositionally biased region" description="Basic and acidic residues" evidence="1">
    <location>
        <begin position="42"/>
        <end position="57"/>
    </location>
</feature>
<dbReference type="EMBL" id="JAQNDO010000001">
    <property type="protein sequence ID" value="MDC0749646.1"/>
    <property type="molecule type" value="Genomic_DNA"/>
</dbReference>
<feature type="signal peptide" evidence="2">
    <location>
        <begin position="1"/>
        <end position="33"/>
    </location>
</feature>
<dbReference type="PROSITE" id="PS51257">
    <property type="entry name" value="PROKAR_LIPOPROTEIN"/>
    <property type="match status" value="1"/>
</dbReference>
<feature type="region of interest" description="Disordered" evidence="1">
    <location>
        <begin position="32"/>
        <end position="81"/>
    </location>
</feature>
<evidence type="ECO:0000256" key="1">
    <source>
        <dbReference type="SAM" id="MobiDB-lite"/>
    </source>
</evidence>
<keyword evidence="4" id="KW-1185">Reference proteome</keyword>
<comment type="caution">
    <text evidence="3">The sequence shown here is derived from an EMBL/GenBank/DDBJ whole genome shotgun (WGS) entry which is preliminary data.</text>
</comment>
<name>A0ABT5F6B0_9BACT</name>
<keyword evidence="2" id="KW-0732">Signal</keyword>
<dbReference type="Proteomes" id="UP001221411">
    <property type="component" value="Unassembled WGS sequence"/>
</dbReference>
<protein>
    <submittedName>
        <fullName evidence="3">Uncharacterized protein</fullName>
    </submittedName>
</protein>
<sequence length="409" mass="43404">MSTRRPRPSMFMTFVPAVLGLCLAAAGCGGGGAATSAPQTGEEAKAGEPKAAGESKAAEAAAPAPAADAAKAEEKPAAVTGKKEKFALPNVEIATGEEREKLTLAGKELVAEACLLDTSAPELRHEWFSQAIRSMALAPDGALIVLDHEKKVRRYVVQPGEPCKLGLDPAFGKGGVLAFPGELDDAIEVLADGTIVGFEFQKTHKYKDGKFETLDCSLKSIDPNGKRGWKSFAEEIESVDLAAECKATPWAYTGWPTGKESKDKPSIQFVRSWGKDVVVAASVDSTHYVAIHGADGKKKFTLGKSSKDTKEDGENICWARDADACAGGLCVVDSNCRDLAVWDTKGKYVGVVDINTLLGLNYSWPVDLVMAKGGVAYMAASHKEKVPENAPKDFEAKSVGLIFRIKGLN</sequence>
<feature type="compositionally biased region" description="Basic and acidic residues" evidence="1">
    <location>
        <begin position="70"/>
        <end position="81"/>
    </location>
</feature>
<evidence type="ECO:0000313" key="3">
    <source>
        <dbReference type="EMBL" id="MDC0749646.1"/>
    </source>
</evidence>
<accession>A0ABT5F6B0</accession>